<protein>
    <submittedName>
        <fullName evidence="2">Uncharacterized protein</fullName>
    </submittedName>
</protein>
<accession>A0A1D3CVM8</accession>
<name>A0A1D3CVM8_9EIME</name>
<dbReference type="Proteomes" id="UP000095192">
    <property type="component" value="Unassembled WGS sequence"/>
</dbReference>
<sequence>MPSTTGTAERTAGQTSGGSSSSRAQNSSSTTSPSEGPFRDSNTGRGSSSFRSSGGGAATSPLEQGGSDNTTYYLREADGSLTPIEPPPYDQMKPDSYYTDLYLTDQPIRFENHHTKTQQFKFELEKAHETNIQKEQEQPTQGVIKLPIAEEKKGVM</sequence>
<gene>
    <name evidence="2" type="ORF">cyc_06825</name>
</gene>
<dbReference type="VEuPathDB" id="ToxoDB:cyc_06825"/>
<proteinExistence type="predicted"/>
<dbReference type="VEuPathDB" id="ToxoDB:LOC34622908"/>
<organism evidence="2 3">
    <name type="scientific">Cyclospora cayetanensis</name>
    <dbReference type="NCBI Taxonomy" id="88456"/>
    <lineage>
        <taxon>Eukaryota</taxon>
        <taxon>Sar</taxon>
        <taxon>Alveolata</taxon>
        <taxon>Apicomplexa</taxon>
        <taxon>Conoidasida</taxon>
        <taxon>Coccidia</taxon>
        <taxon>Eucoccidiorida</taxon>
        <taxon>Eimeriorina</taxon>
        <taxon>Eimeriidae</taxon>
        <taxon>Cyclospora</taxon>
    </lineage>
</organism>
<keyword evidence="3" id="KW-1185">Reference proteome</keyword>
<evidence type="ECO:0000256" key="1">
    <source>
        <dbReference type="SAM" id="MobiDB-lite"/>
    </source>
</evidence>
<evidence type="ECO:0000313" key="3">
    <source>
        <dbReference type="Proteomes" id="UP000095192"/>
    </source>
</evidence>
<dbReference type="EMBL" id="JROU02001781">
    <property type="protein sequence ID" value="OEH75257.1"/>
    <property type="molecule type" value="Genomic_DNA"/>
</dbReference>
<feature type="region of interest" description="Disordered" evidence="1">
    <location>
        <begin position="1"/>
        <end position="96"/>
    </location>
</feature>
<dbReference type="InParanoid" id="A0A1D3CVM8"/>
<dbReference type="AlphaFoldDB" id="A0A1D3CVM8"/>
<feature type="compositionally biased region" description="Low complexity" evidence="1">
    <location>
        <begin position="10"/>
        <end position="36"/>
    </location>
</feature>
<reference evidence="2 3" key="1">
    <citation type="journal article" date="2016" name="BMC Genomics">
        <title>Comparative genomics reveals Cyclospora cayetanensis possesses coccidia-like metabolism and invasion components but unique surface antigens.</title>
        <authorList>
            <person name="Liu S."/>
            <person name="Wang L."/>
            <person name="Zheng H."/>
            <person name="Xu Z."/>
            <person name="Roellig D.M."/>
            <person name="Li N."/>
            <person name="Frace M.A."/>
            <person name="Tang K."/>
            <person name="Arrowood M.J."/>
            <person name="Moss D.M."/>
            <person name="Zhang L."/>
            <person name="Feng Y."/>
            <person name="Xiao L."/>
        </authorList>
    </citation>
    <scope>NUCLEOTIDE SEQUENCE [LARGE SCALE GENOMIC DNA]</scope>
    <source>
        <strain evidence="2 3">CHN_HEN01</strain>
    </source>
</reference>
<comment type="caution">
    <text evidence="2">The sequence shown here is derived from an EMBL/GenBank/DDBJ whole genome shotgun (WGS) entry which is preliminary data.</text>
</comment>
<evidence type="ECO:0000313" key="2">
    <source>
        <dbReference type="EMBL" id="OEH75257.1"/>
    </source>
</evidence>